<dbReference type="InterPro" id="IPR050380">
    <property type="entry name" value="Immune_Resp_Modulators"/>
</dbReference>
<dbReference type="InterPro" id="IPR003597">
    <property type="entry name" value="Ig_C1-set"/>
</dbReference>
<dbReference type="PROSITE" id="PS50835">
    <property type="entry name" value="IG_LIKE"/>
    <property type="match status" value="3"/>
</dbReference>
<evidence type="ECO:0000313" key="5">
    <source>
        <dbReference type="EMBL" id="KAG5854026.1"/>
    </source>
</evidence>
<feature type="compositionally biased region" description="Basic and acidic residues" evidence="2">
    <location>
        <begin position="155"/>
        <end position="164"/>
    </location>
</feature>
<proteinExistence type="predicted"/>
<feature type="domain" description="Ig-like" evidence="4">
    <location>
        <begin position="336"/>
        <end position="406"/>
    </location>
</feature>
<reference evidence="5" key="1">
    <citation type="submission" date="2021-01" db="EMBL/GenBank/DDBJ databases">
        <title>A chromosome-scale assembly of European eel, Anguilla anguilla.</title>
        <authorList>
            <person name="Henkel C."/>
            <person name="Jong-Raadsen S.A."/>
            <person name="Dufour S."/>
            <person name="Weltzien F.-A."/>
            <person name="Palstra A.P."/>
            <person name="Pelster B."/>
            <person name="Spaink H.P."/>
            <person name="Van Den Thillart G.E."/>
            <person name="Jansen H."/>
            <person name="Zahm M."/>
            <person name="Klopp C."/>
            <person name="Cedric C."/>
            <person name="Louis A."/>
            <person name="Berthelot C."/>
            <person name="Parey E."/>
            <person name="Roest Crollius H."/>
            <person name="Montfort J."/>
            <person name="Robinson-Rechavi M."/>
            <person name="Bucao C."/>
            <person name="Bouchez O."/>
            <person name="Gislard M."/>
            <person name="Lluch J."/>
            <person name="Milhes M."/>
            <person name="Lampietro C."/>
            <person name="Lopez Roques C."/>
            <person name="Donnadieu C."/>
            <person name="Braasch I."/>
            <person name="Desvignes T."/>
            <person name="Postlethwait J."/>
            <person name="Bobe J."/>
            <person name="Guiguen Y."/>
            <person name="Dirks R."/>
        </authorList>
    </citation>
    <scope>NUCLEOTIDE SEQUENCE</scope>
    <source>
        <strain evidence="5">Tag_6206</strain>
        <tissue evidence="5">Liver</tissue>
    </source>
</reference>
<evidence type="ECO:0000256" key="3">
    <source>
        <dbReference type="SAM" id="Phobius"/>
    </source>
</evidence>
<evidence type="ECO:0000256" key="1">
    <source>
        <dbReference type="ARBA" id="ARBA00023319"/>
    </source>
</evidence>
<keyword evidence="3" id="KW-0472">Membrane</keyword>
<organism evidence="5 6">
    <name type="scientific">Anguilla anguilla</name>
    <name type="common">European freshwater eel</name>
    <name type="synonym">Muraena anguilla</name>
    <dbReference type="NCBI Taxonomy" id="7936"/>
    <lineage>
        <taxon>Eukaryota</taxon>
        <taxon>Metazoa</taxon>
        <taxon>Chordata</taxon>
        <taxon>Craniata</taxon>
        <taxon>Vertebrata</taxon>
        <taxon>Euteleostomi</taxon>
        <taxon>Actinopterygii</taxon>
        <taxon>Neopterygii</taxon>
        <taxon>Teleostei</taxon>
        <taxon>Anguilliformes</taxon>
        <taxon>Anguillidae</taxon>
        <taxon>Anguilla</taxon>
    </lineage>
</organism>
<dbReference type="SMART" id="SM00407">
    <property type="entry name" value="IGc1"/>
    <property type="match status" value="3"/>
</dbReference>
<name>A0A9D3MS43_ANGAN</name>
<keyword evidence="1" id="KW-0393">Immunoglobulin domain</keyword>
<evidence type="ECO:0000313" key="6">
    <source>
        <dbReference type="Proteomes" id="UP001044222"/>
    </source>
</evidence>
<dbReference type="InterPro" id="IPR036179">
    <property type="entry name" value="Ig-like_dom_sf"/>
</dbReference>
<dbReference type="PANTHER" id="PTHR23411">
    <property type="entry name" value="TAPASIN"/>
    <property type="match status" value="1"/>
</dbReference>
<dbReference type="SUPFAM" id="SSF48726">
    <property type="entry name" value="Immunoglobulin"/>
    <property type="match status" value="4"/>
</dbReference>
<dbReference type="InterPro" id="IPR007110">
    <property type="entry name" value="Ig-like_dom"/>
</dbReference>
<dbReference type="CDD" id="cd00098">
    <property type="entry name" value="IgC1"/>
    <property type="match status" value="3"/>
</dbReference>
<feature type="region of interest" description="Disordered" evidence="2">
    <location>
        <begin position="153"/>
        <end position="177"/>
    </location>
</feature>
<keyword evidence="6" id="KW-1185">Reference proteome</keyword>
<dbReference type="EMBL" id="JAFIRN010000002">
    <property type="protein sequence ID" value="KAG5854026.1"/>
    <property type="molecule type" value="Genomic_DNA"/>
</dbReference>
<dbReference type="InterPro" id="IPR003006">
    <property type="entry name" value="Ig/MHC_CS"/>
</dbReference>
<feature type="domain" description="Ig-like" evidence="4">
    <location>
        <begin position="106"/>
        <end position="204"/>
    </location>
</feature>
<protein>
    <recommendedName>
        <fullName evidence="4">Ig-like domain-containing protein</fullName>
    </recommendedName>
</protein>
<dbReference type="Pfam" id="PF07654">
    <property type="entry name" value="C1-set"/>
    <property type="match status" value="4"/>
</dbReference>
<dbReference type="Proteomes" id="UP001044222">
    <property type="component" value="Unassembled WGS sequence"/>
</dbReference>
<gene>
    <name evidence="5" type="ORF">ANANG_G00033140</name>
</gene>
<keyword evidence="3" id="KW-1133">Transmembrane helix</keyword>
<evidence type="ECO:0000256" key="2">
    <source>
        <dbReference type="SAM" id="MobiDB-lite"/>
    </source>
</evidence>
<keyword evidence="3" id="KW-0812">Transmembrane</keyword>
<feature type="compositionally biased region" description="Polar residues" evidence="2">
    <location>
        <begin position="165"/>
        <end position="175"/>
    </location>
</feature>
<dbReference type="AlphaFoldDB" id="A0A9D3MS43"/>
<accession>A0A9D3MS43</accession>
<dbReference type="PROSITE" id="PS00290">
    <property type="entry name" value="IG_MHC"/>
    <property type="match status" value="2"/>
</dbReference>
<dbReference type="Gene3D" id="2.60.40.10">
    <property type="entry name" value="Immunoglobulins"/>
    <property type="match status" value="4"/>
</dbReference>
<evidence type="ECO:0000259" key="4">
    <source>
        <dbReference type="PROSITE" id="PS50835"/>
    </source>
</evidence>
<dbReference type="InterPro" id="IPR013783">
    <property type="entry name" value="Ig-like_fold"/>
</dbReference>
<feature type="transmembrane region" description="Helical" evidence="3">
    <location>
        <begin position="439"/>
        <end position="461"/>
    </location>
</feature>
<sequence>MLLVGETSVELYLQQGPQRPGRKVQKGLCLVSGFNPQVRWQLESVEKPAAASRTVTAKNGRTVVASEIEVLQQEWIKGVLLTCVVEDQALVKPISKNVSICTLTPPSSQTAELFLTGPPLRDTRKQKGLPFVCLLVGFDTSYFTITWKVNGMRPLEGDKREPPSRNDNGTETVRSTLDAKRSDWRAGSRITCEARHLCSDKPLERHLVKAKDTRPPTVKVLAPSDSELVESSNASLLCVASDLSPSQADVHWELNGERLPASRYSSSPPLQVVGSNSYVMHSWLLVPGSERAKGGYSCVVTHDSSETPVNHTISDVFASVTRTPPHAVLLWLDGGLICLVHGFSPAAINVTWVLNSREELLEYNTSDVSRGADGKFTIWSYLRVSWQPGARYTCTVAHVTKNLSITRSQPDIGAENEYFNENTQEPPSADSPEELWNTVYAFLGMFIIALFYSITVTLALMK</sequence>
<comment type="caution">
    <text evidence="5">The sequence shown here is derived from an EMBL/GenBank/DDBJ whole genome shotgun (WGS) entry which is preliminary data.</text>
</comment>
<feature type="domain" description="Ig-like" evidence="4">
    <location>
        <begin position="216"/>
        <end position="314"/>
    </location>
</feature>